<organism evidence="1 2">
    <name type="scientific">Oceanobacter antarcticus</name>
    <dbReference type="NCBI Taxonomy" id="3133425"/>
    <lineage>
        <taxon>Bacteria</taxon>
        <taxon>Pseudomonadati</taxon>
        <taxon>Pseudomonadota</taxon>
        <taxon>Gammaproteobacteria</taxon>
        <taxon>Oceanospirillales</taxon>
        <taxon>Oceanospirillaceae</taxon>
        <taxon>Oceanobacter</taxon>
    </lineage>
</organism>
<evidence type="ECO:0000313" key="1">
    <source>
        <dbReference type="EMBL" id="MFK4751159.1"/>
    </source>
</evidence>
<sequence>MSLPYDNVVNHAITRFAGKENPTLLDFNHLKNLSQVQQGLVTYEAQGKGMTFEQLINEAHDSSRLARHMTANGDPRPSQHCDCHAIIAGKDPRAIPMRGIMAWAKMRIDFPANGAWLPHNTAAKPQMPRHLSNAVPHSRIHRKGYYQWLSTLIDQSRIKDDKSLALALREIRFKLETCTFPSFVMLRADQLP</sequence>
<gene>
    <name evidence="1" type="ORF">WG929_01940</name>
</gene>
<name>A0ABW8NDY8_9GAMM</name>
<evidence type="ECO:0000313" key="2">
    <source>
        <dbReference type="Proteomes" id="UP001620597"/>
    </source>
</evidence>
<comment type="caution">
    <text evidence="1">The sequence shown here is derived from an EMBL/GenBank/DDBJ whole genome shotgun (WGS) entry which is preliminary data.</text>
</comment>
<protein>
    <submittedName>
        <fullName evidence="1">AHH domain-containing protein</fullName>
    </submittedName>
</protein>
<dbReference type="InterPro" id="IPR032871">
    <property type="entry name" value="AHH_dom_containing"/>
</dbReference>
<dbReference type="Pfam" id="PF14412">
    <property type="entry name" value="AHH"/>
    <property type="match status" value="1"/>
</dbReference>
<accession>A0ABW8NDY8</accession>
<reference evidence="1 2" key="1">
    <citation type="submission" date="2024-03" db="EMBL/GenBank/DDBJ databases">
        <title>High-quality draft genome sequence of Oceanobacter sp. wDCs-4.</title>
        <authorList>
            <person name="Dong C."/>
        </authorList>
    </citation>
    <scope>NUCLEOTIDE SEQUENCE [LARGE SCALE GENOMIC DNA]</scope>
    <source>
        <strain evidence="2">wDCs-4</strain>
    </source>
</reference>
<dbReference type="EMBL" id="JBBKTX010000002">
    <property type="protein sequence ID" value="MFK4751159.1"/>
    <property type="molecule type" value="Genomic_DNA"/>
</dbReference>
<dbReference type="Proteomes" id="UP001620597">
    <property type="component" value="Unassembled WGS sequence"/>
</dbReference>
<dbReference type="RefSeq" id="WP_416204671.1">
    <property type="nucleotide sequence ID" value="NZ_JBBKTX010000002.1"/>
</dbReference>
<proteinExistence type="predicted"/>
<keyword evidence="2" id="KW-1185">Reference proteome</keyword>